<feature type="compositionally biased region" description="Polar residues" evidence="1">
    <location>
        <begin position="401"/>
        <end position="410"/>
    </location>
</feature>
<dbReference type="AlphaFoldDB" id="A0A8H4RK61"/>
<evidence type="ECO:0000313" key="3">
    <source>
        <dbReference type="EMBL" id="KAF4631118.1"/>
    </source>
</evidence>
<dbReference type="Proteomes" id="UP000566819">
    <property type="component" value="Unassembled WGS sequence"/>
</dbReference>
<sequence>MDPFSIAISVGSIVGTCLTVVKKLKDVHDKFKAVPQVVTSLHSEARITGVTLSHLQSILLGDADTIPSRALLETEVLSAVDIALVGCSVTLSCLEDEIRSLVAKLDGDHDLGFTERAGFVFNDDKFKELLLQLRGQCGAISFLLQGLQMKSLTEIHRLVHSNQTTLENIANGTQSLRGLYPQVKVVRSMFESPTEVDSVFGTAFPASTNKEFEFDDMATSSQAYRRVLNAAAQDLNRSHQQIPVFGDDLLDLGPLLVDFSENAGQDSLKEERKPSHELDLLMLPIGANEASALETTFRESTSQTVLPEDRLSEQPVHTQDPETLKKDSISSVKENVPAKRPVSLGTESPRESVLKEQRENVVLQVSSQRRRDRDRGHTTSPEDGATRRIPKLPAKTEHVSKSTASSLDNNRSTEEKGSSFHEVCSEEVERLKLADFYSQWERLESRYQQHLHENPDTLTESTEKSQIVEFATEFSKLTKCILDTVINYHSQCVSLESEFQHKIDDIRAKHTEKQELLFEILASKKELLAKERLSLKEAKQELDIRTKAFESSQKKLKVQTQQATADNYQEFMQSKIWGGEKFCIVIGKTLLVPFDTETYGDNRTLEAVRLPKIPAGWEYTWHEGNRKLSFTNKYTQKSYYSLPTQPVYPPLKHNNIKVVQRDQMGPGTGSSEMF</sequence>
<dbReference type="InterPro" id="IPR001202">
    <property type="entry name" value="WW_dom"/>
</dbReference>
<keyword evidence="4" id="KW-1185">Reference proteome</keyword>
<feature type="compositionally biased region" description="Basic and acidic residues" evidence="1">
    <location>
        <begin position="348"/>
        <end position="359"/>
    </location>
</feature>
<evidence type="ECO:0000313" key="4">
    <source>
        <dbReference type="Proteomes" id="UP000566819"/>
    </source>
</evidence>
<dbReference type="EMBL" id="JAAMPI010000476">
    <property type="protein sequence ID" value="KAF4631118.1"/>
    <property type="molecule type" value="Genomic_DNA"/>
</dbReference>
<feature type="compositionally biased region" description="Basic and acidic residues" evidence="1">
    <location>
        <begin position="319"/>
        <end position="328"/>
    </location>
</feature>
<proteinExistence type="predicted"/>
<protein>
    <recommendedName>
        <fullName evidence="2">WW domain-containing protein</fullName>
    </recommendedName>
</protein>
<feature type="region of interest" description="Disordered" evidence="1">
    <location>
        <begin position="298"/>
        <end position="420"/>
    </location>
</feature>
<accession>A0A8H4RK61</accession>
<evidence type="ECO:0000256" key="1">
    <source>
        <dbReference type="SAM" id="MobiDB-lite"/>
    </source>
</evidence>
<reference evidence="3 4" key="1">
    <citation type="submission" date="2020-03" db="EMBL/GenBank/DDBJ databases">
        <title>Draft Genome Sequence of Cudoniella acicularis.</title>
        <authorList>
            <person name="Buettner E."/>
            <person name="Kellner H."/>
        </authorList>
    </citation>
    <scope>NUCLEOTIDE SEQUENCE [LARGE SCALE GENOMIC DNA]</scope>
    <source>
        <strain evidence="3 4">DSM 108380</strain>
    </source>
</reference>
<feature type="domain" description="WW" evidence="2">
    <location>
        <begin position="611"/>
        <end position="645"/>
    </location>
</feature>
<name>A0A8H4RK61_9HELO</name>
<dbReference type="OrthoDB" id="5945798at2759"/>
<evidence type="ECO:0000259" key="2">
    <source>
        <dbReference type="PROSITE" id="PS50020"/>
    </source>
</evidence>
<gene>
    <name evidence="3" type="ORF">G7Y89_g7015</name>
</gene>
<feature type="compositionally biased region" description="Basic and acidic residues" evidence="1">
    <location>
        <begin position="411"/>
        <end position="420"/>
    </location>
</feature>
<dbReference type="PROSITE" id="PS50020">
    <property type="entry name" value="WW_DOMAIN_2"/>
    <property type="match status" value="1"/>
</dbReference>
<organism evidence="3 4">
    <name type="scientific">Cudoniella acicularis</name>
    <dbReference type="NCBI Taxonomy" id="354080"/>
    <lineage>
        <taxon>Eukaryota</taxon>
        <taxon>Fungi</taxon>
        <taxon>Dikarya</taxon>
        <taxon>Ascomycota</taxon>
        <taxon>Pezizomycotina</taxon>
        <taxon>Leotiomycetes</taxon>
        <taxon>Helotiales</taxon>
        <taxon>Tricladiaceae</taxon>
        <taxon>Cudoniella</taxon>
    </lineage>
</organism>
<comment type="caution">
    <text evidence="3">The sequence shown here is derived from an EMBL/GenBank/DDBJ whole genome shotgun (WGS) entry which is preliminary data.</text>
</comment>